<evidence type="ECO:0000259" key="5">
    <source>
        <dbReference type="PROSITE" id="PS50931"/>
    </source>
</evidence>
<dbReference type="SUPFAM" id="SSF46785">
    <property type="entry name" value="Winged helix' DNA-binding domain"/>
    <property type="match status" value="1"/>
</dbReference>
<dbReference type="AlphaFoldDB" id="A0A848BZS6"/>
<comment type="caution">
    <text evidence="6">The sequence shown here is derived from an EMBL/GenBank/DDBJ whole genome shotgun (WGS) entry which is preliminary data.</text>
</comment>
<dbReference type="InterPro" id="IPR050950">
    <property type="entry name" value="HTH-type_LysR_regulators"/>
</dbReference>
<dbReference type="PANTHER" id="PTHR30419:SF28">
    <property type="entry name" value="HTH-TYPE TRANSCRIPTIONAL REGULATOR BSDA"/>
    <property type="match status" value="1"/>
</dbReference>
<dbReference type="PRINTS" id="PR00039">
    <property type="entry name" value="HTHLYSR"/>
</dbReference>
<reference evidence="6 7" key="1">
    <citation type="submission" date="2020-04" db="EMBL/GenBank/DDBJ databases">
        <authorList>
            <person name="Hitch T.C.A."/>
            <person name="Wylensek D."/>
            <person name="Clavel T."/>
        </authorList>
    </citation>
    <scope>NUCLEOTIDE SEQUENCE [LARGE SCALE GENOMIC DNA]</scope>
    <source>
        <strain evidence="6 7">Oil-RF-744-FAT-WT-6-1</strain>
    </source>
</reference>
<evidence type="ECO:0000313" key="7">
    <source>
        <dbReference type="Proteomes" id="UP000591071"/>
    </source>
</evidence>
<keyword evidence="4" id="KW-0804">Transcription</keyword>
<evidence type="ECO:0000313" key="6">
    <source>
        <dbReference type="EMBL" id="NME27843.1"/>
    </source>
</evidence>
<gene>
    <name evidence="6" type="ORF">HF872_04290</name>
</gene>
<dbReference type="PROSITE" id="PS50931">
    <property type="entry name" value="HTH_LYSR"/>
    <property type="match status" value="1"/>
</dbReference>
<name>A0A848BZS6_9FIRM</name>
<dbReference type="FunFam" id="1.10.10.10:FF:000001">
    <property type="entry name" value="LysR family transcriptional regulator"/>
    <property type="match status" value="1"/>
</dbReference>
<sequence>MHSNSREWEYITKIAETGSFSAAAEKLFISQPSLSQFIRRIEKHMGTTLFERRGSGVILTEAGRIYLTAEEKVREIYRERDSRIQDLQQTISGTVRIGSSYYRSATILAAVFPLLHKTYPHIRIQLSEGTTRELEEDALEGRTDFSIVLHPFFHAGLAYEELFREELLLALPEEQARHYENQARTVPFSQYPAFDYHLLGNEPFIVIKEGQKLRQNFYEFTQKAAISPPVVLESNDMVTALTLASVGVGATIIPQGRSIYSRLPAQPHYYTLRQYTPDWNVAIAYKKGRYLSQATRAVIDIIHQEAQRTASAGKRAG</sequence>
<dbReference type="GO" id="GO:0005829">
    <property type="term" value="C:cytosol"/>
    <property type="evidence" value="ECO:0007669"/>
    <property type="project" value="TreeGrafter"/>
</dbReference>
<dbReference type="SUPFAM" id="SSF53850">
    <property type="entry name" value="Periplasmic binding protein-like II"/>
    <property type="match status" value="1"/>
</dbReference>
<evidence type="ECO:0000256" key="3">
    <source>
        <dbReference type="ARBA" id="ARBA00023125"/>
    </source>
</evidence>
<dbReference type="Proteomes" id="UP000591071">
    <property type="component" value="Unassembled WGS sequence"/>
</dbReference>
<dbReference type="PANTHER" id="PTHR30419">
    <property type="entry name" value="HTH-TYPE TRANSCRIPTIONAL REGULATOR YBHD"/>
    <property type="match status" value="1"/>
</dbReference>
<comment type="similarity">
    <text evidence="1">Belongs to the LysR transcriptional regulatory family.</text>
</comment>
<evidence type="ECO:0000256" key="4">
    <source>
        <dbReference type="ARBA" id="ARBA00023163"/>
    </source>
</evidence>
<dbReference type="InterPro" id="IPR000847">
    <property type="entry name" value="LysR_HTH_N"/>
</dbReference>
<dbReference type="GO" id="GO:0003700">
    <property type="term" value="F:DNA-binding transcription factor activity"/>
    <property type="evidence" value="ECO:0007669"/>
    <property type="project" value="InterPro"/>
</dbReference>
<dbReference type="InterPro" id="IPR036388">
    <property type="entry name" value="WH-like_DNA-bd_sf"/>
</dbReference>
<dbReference type="CDD" id="cd05466">
    <property type="entry name" value="PBP2_LTTR_substrate"/>
    <property type="match status" value="1"/>
</dbReference>
<dbReference type="GO" id="GO:0003677">
    <property type="term" value="F:DNA binding"/>
    <property type="evidence" value="ECO:0007669"/>
    <property type="project" value="UniProtKB-KW"/>
</dbReference>
<organism evidence="6 7">
    <name type="scientific">Megasphaera hexanoica</name>
    <dbReference type="NCBI Taxonomy" id="1675036"/>
    <lineage>
        <taxon>Bacteria</taxon>
        <taxon>Bacillati</taxon>
        <taxon>Bacillota</taxon>
        <taxon>Negativicutes</taxon>
        <taxon>Veillonellales</taxon>
        <taxon>Veillonellaceae</taxon>
        <taxon>Megasphaera</taxon>
    </lineage>
</organism>
<keyword evidence="3" id="KW-0238">DNA-binding</keyword>
<evidence type="ECO:0000256" key="1">
    <source>
        <dbReference type="ARBA" id="ARBA00009437"/>
    </source>
</evidence>
<dbReference type="Gene3D" id="1.10.10.10">
    <property type="entry name" value="Winged helix-like DNA-binding domain superfamily/Winged helix DNA-binding domain"/>
    <property type="match status" value="1"/>
</dbReference>
<dbReference type="Pfam" id="PF03466">
    <property type="entry name" value="LysR_substrate"/>
    <property type="match status" value="1"/>
</dbReference>
<dbReference type="InterPro" id="IPR036390">
    <property type="entry name" value="WH_DNA-bd_sf"/>
</dbReference>
<proteinExistence type="inferred from homology"/>
<dbReference type="InterPro" id="IPR005119">
    <property type="entry name" value="LysR_subst-bd"/>
</dbReference>
<keyword evidence="2" id="KW-0805">Transcription regulation</keyword>
<evidence type="ECO:0000256" key="2">
    <source>
        <dbReference type="ARBA" id="ARBA00023015"/>
    </source>
</evidence>
<dbReference type="RefSeq" id="WP_170087337.1">
    <property type="nucleotide sequence ID" value="NZ_JABAFG010000005.1"/>
</dbReference>
<dbReference type="Gene3D" id="3.40.190.290">
    <property type="match status" value="1"/>
</dbReference>
<dbReference type="EMBL" id="JABAFG010000005">
    <property type="protein sequence ID" value="NME27843.1"/>
    <property type="molecule type" value="Genomic_DNA"/>
</dbReference>
<feature type="domain" description="HTH lysR-type" evidence="5">
    <location>
        <begin position="1"/>
        <end position="60"/>
    </location>
</feature>
<accession>A0A848BZS6</accession>
<dbReference type="Pfam" id="PF00126">
    <property type="entry name" value="HTH_1"/>
    <property type="match status" value="1"/>
</dbReference>
<protein>
    <submittedName>
        <fullName evidence="6">LysR family transcriptional regulator</fullName>
    </submittedName>
</protein>